<reference evidence="2 3" key="1">
    <citation type="journal article" date="2019" name="Sci. Rep.">
        <title>A high-quality genome of Eragrostis curvula grass provides insights into Poaceae evolution and supports new strategies to enhance forage quality.</title>
        <authorList>
            <person name="Carballo J."/>
            <person name="Santos B.A.C.M."/>
            <person name="Zappacosta D."/>
            <person name="Garbus I."/>
            <person name="Selva J.P."/>
            <person name="Gallo C.A."/>
            <person name="Diaz A."/>
            <person name="Albertini E."/>
            <person name="Caccamo M."/>
            <person name="Echenique V."/>
        </authorList>
    </citation>
    <scope>NUCLEOTIDE SEQUENCE [LARGE SCALE GENOMIC DNA]</scope>
    <source>
        <strain evidence="3">cv. Victoria</strain>
        <tissue evidence="2">Leaf</tissue>
    </source>
</reference>
<feature type="compositionally biased region" description="Basic and acidic residues" evidence="1">
    <location>
        <begin position="55"/>
        <end position="78"/>
    </location>
</feature>
<sequence length="182" mass="19452">PHAQVNYSNSHQRVREHLFQTGSHYDGAQSVDNSPKTRFLLARDEEGIEACACGEHPHGPDEDLAPERHDCGDLVGEHDSEEGGEAPDSGLEPPAPAARGVALEQVEASEEEDEGEVGDDDEGDGVGVVDRAVDGHAAVEAQEGKPQRRQPAGAAVAIHRRRWLRGGGGGWDANLMEGSQLW</sequence>
<feature type="compositionally biased region" description="Acidic residues" evidence="1">
    <location>
        <begin position="107"/>
        <end position="124"/>
    </location>
</feature>
<dbReference type="AlphaFoldDB" id="A0A5J9UID7"/>
<feature type="non-terminal residue" evidence="2">
    <location>
        <position position="182"/>
    </location>
</feature>
<dbReference type="Proteomes" id="UP000324897">
    <property type="component" value="Unassembled WGS sequence"/>
</dbReference>
<keyword evidence="3" id="KW-1185">Reference proteome</keyword>
<accession>A0A5J9UID7</accession>
<evidence type="ECO:0000256" key="1">
    <source>
        <dbReference type="SAM" id="MobiDB-lite"/>
    </source>
</evidence>
<name>A0A5J9UID7_9POAL</name>
<organism evidence="2 3">
    <name type="scientific">Eragrostis curvula</name>
    <name type="common">weeping love grass</name>
    <dbReference type="NCBI Taxonomy" id="38414"/>
    <lineage>
        <taxon>Eukaryota</taxon>
        <taxon>Viridiplantae</taxon>
        <taxon>Streptophyta</taxon>
        <taxon>Embryophyta</taxon>
        <taxon>Tracheophyta</taxon>
        <taxon>Spermatophyta</taxon>
        <taxon>Magnoliopsida</taxon>
        <taxon>Liliopsida</taxon>
        <taxon>Poales</taxon>
        <taxon>Poaceae</taxon>
        <taxon>PACMAD clade</taxon>
        <taxon>Chloridoideae</taxon>
        <taxon>Eragrostideae</taxon>
        <taxon>Eragrostidinae</taxon>
        <taxon>Eragrostis</taxon>
    </lineage>
</organism>
<comment type="caution">
    <text evidence="2">The sequence shown here is derived from an EMBL/GenBank/DDBJ whole genome shotgun (WGS) entry which is preliminary data.</text>
</comment>
<proteinExistence type="predicted"/>
<dbReference type="EMBL" id="RWGY01000026">
    <property type="protein sequence ID" value="TVU23071.1"/>
    <property type="molecule type" value="Genomic_DNA"/>
</dbReference>
<feature type="non-terminal residue" evidence="2">
    <location>
        <position position="1"/>
    </location>
</feature>
<evidence type="ECO:0000313" key="3">
    <source>
        <dbReference type="Proteomes" id="UP000324897"/>
    </source>
</evidence>
<feature type="region of interest" description="Disordered" evidence="1">
    <location>
        <begin position="52"/>
        <end position="155"/>
    </location>
</feature>
<feature type="compositionally biased region" description="Low complexity" evidence="1">
    <location>
        <begin position="127"/>
        <end position="139"/>
    </location>
</feature>
<evidence type="ECO:0000313" key="2">
    <source>
        <dbReference type="EMBL" id="TVU23071.1"/>
    </source>
</evidence>
<protein>
    <submittedName>
        <fullName evidence="2">Uncharacterized protein</fullName>
    </submittedName>
</protein>
<dbReference type="Gramene" id="TVU23071">
    <property type="protein sequence ID" value="TVU23071"/>
    <property type="gene ID" value="EJB05_32806"/>
</dbReference>
<gene>
    <name evidence="2" type="ORF">EJB05_32806</name>
</gene>